<name>T1HAY1_RHOPR</name>
<dbReference type="SUPFAM" id="SSF47576">
    <property type="entry name" value="Calponin-homology domain, CH-domain"/>
    <property type="match status" value="1"/>
</dbReference>
<organism evidence="2 3">
    <name type="scientific">Rhodnius prolixus</name>
    <name type="common">Triatomid bug</name>
    <dbReference type="NCBI Taxonomy" id="13249"/>
    <lineage>
        <taxon>Eukaryota</taxon>
        <taxon>Metazoa</taxon>
        <taxon>Ecdysozoa</taxon>
        <taxon>Arthropoda</taxon>
        <taxon>Hexapoda</taxon>
        <taxon>Insecta</taxon>
        <taxon>Pterygota</taxon>
        <taxon>Neoptera</taxon>
        <taxon>Paraneoptera</taxon>
        <taxon>Hemiptera</taxon>
        <taxon>Heteroptera</taxon>
        <taxon>Panheteroptera</taxon>
        <taxon>Cimicomorpha</taxon>
        <taxon>Reduviidae</taxon>
        <taxon>Triatominae</taxon>
        <taxon>Rhodnius</taxon>
    </lineage>
</organism>
<dbReference type="HOGENOM" id="CLU_2239914_0_0_1"/>
<dbReference type="InterPro" id="IPR001715">
    <property type="entry name" value="CH_dom"/>
</dbReference>
<proteinExistence type="predicted"/>
<feature type="compositionally biased region" description="Basic and acidic residues" evidence="1">
    <location>
        <begin position="95"/>
        <end position="105"/>
    </location>
</feature>
<dbReference type="eggNOG" id="ENOG502S6ZA">
    <property type="taxonomic scope" value="Eukaryota"/>
</dbReference>
<dbReference type="EMBL" id="ACPB03012030">
    <property type="status" value="NOT_ANNOTATED_CDS"/>
    <property type="molecule type" value="Genomic_DNA"/>
</dbReference>
<reference evidence="2" key="1">
    <citation type="submission" date="2015-05" db="UniProtKB">
        <authorList>
            <consortium name="EnsemblMetazoa"/>
        </authorList>
    </citation>
    <scope>IDENTIFICATION</scope>
</reference>
<dbReference type="Gene3D" id="1.10.418.10">
    <property type="entry name" value="Calponin-like domain"/>
    <property type="match status" value="1"/>
</dbReference>
<dbReference type="InterPro" id="IPR036872">
    <property type="entry name" value="CH_dom_sf"/>
</dbReference>
<protein>
    <submittedName>
        <fullName evidence="2">Calponin-homology (CH) domain-containing protein</fullName>
    </submittedName>
</protein>
<dbReference type="Proteomes" id="UP000015103">
    <property type="component" value="Unassembled WGS sequence"/>
</dbReference>
<evidence type="ECO:0000313" key="3">
    <source>
        <dbReference type="Proteomes" id="UP000015103"/>
    </source>
</evidence>
<dbReference type="PROSITE" id="PS50021">
    <property type="entry name" value="CH"/>
    <property type="match status" value="1"/>
</dbReference>
<dbReference type="VEuPathDB" id="VectorBase:RPRC001187"/>
<sequence>MCTLQESSIQTAIFTSVIKLSRYFLKGLSLPYFQRLAKIYTDWGNHYLEKARSKKLIQDLQTDLTDGVLLADLIEAVINQKVPDVQRKPKTASQMEEKESYIRLT</sequence>
<evidence type="ECO:0000256" key="1">
    <source>
        <dbReference type="SAM" id="MobiDB-lite"/>
    </source>
</evidence>
<keyword evidence="3" id="KW-1185">Reference proteome</keyword>
<evidence type="ECO:0000313" key="2">
    <source>
        <dbReference type="EnsemblMetazoa" id="RPRC001187-PA"/>
    </source>
</evidence>
<dbReference type="Pfam" id="PF00307">
    <property type="entry name" value="CH"/>
    <property type="match status" value="1"/>
</dbReference>
<dbReference type="AlphaFoldDB" id="T1HAY1"/>
<dbReference type="EnsemblMetazoa" id="RPRC001187-RA">
    <property type="protein sequence ID" value="RPRC001187-PA"/>
    <property type="gene ID" value="RPRC001187"/>
</dbReference>
<feature type="region of interest" description="Disordered" evidence="1">
    <location>
        <begin position="86"/>
        <end position="105"/>
    </location>
</feature>
<accession>T1HAY1</accession>
<dbReference type="STRING" id="13249.T1HAY1"/>
<dbReference type="InParanoid" id="T1HAY1"/>